<keyword evidence="4" id="KW-1185">Reference proteome</keyword>
<dbReference type="InterPro" id="IPR023210">
    <property type="entry name" value="NADP_OxRdtase_dom"/>
</dbReference>
<dbReference type="OrthoDB" id="9803483at2"/>
<comment type="caution">
    <text evidence="3">The sequence shown here is derived from an EMBL/GenBank/DDBJ whole genome shotgun (WGS) entry which is preliminary data.</text>
</comment>
<dbReference type="GO" id="GO:0016491">
    <property type="term" value="F:oxidoreductase activity"/>
    <property type="evidence" value="ECO:0007669"/>
    <property type="project" value="UniProtKB-KW"/>
</dbReference>
<name>A0A437NV44_9HYPH</name>
<evidence type="ECO:0000313" key="3">
    <source>
        <dbReference type="EMBL" id="RVU13867.1"/>
    </source>
</evidence>
<dbReference type="AlphaFoldDB" id="A0A437NV44"/>
<organism evidence="3 4">
    <name type="scientific">Methylobacterium oryzihabitans</name>
    <dbReference type="NCBI Taxonomy" id="2499852"/>
    <lineage>
        <taxon>Bacteria</taxon>
        <taxon>Pseudomonadati</taxon>
        <taxon>Pseudomonadota</taxon>
        <taxon>Alphaproteobacteria</taxon>
        <taxon>Hyphomicrobiales</taxon>
        <taxon>Methylobacteriaceae</taxon>
        <taxon>Methylobacterium</taxon>
    </lineage>
</organism>
<evidence type="ECO:0000256" key="1">
    <source>
        <dbReference type="ARBA" id="ARBA00023002"/>
    </source>
</evidence>
<evidence type="ECO:0000259" key="2">
    <source>
        <dbReference type="Pfam" id="PF00248"/>
    </source>
</evidence>
<protein>
    <submittedName>
        <fullName evidence="3">Aldo/keto reductase</fullName>
    </submittedName>
</protein>
<reference evidence="3 4" key="1">
    <citation type="submission" date="2019-01" db="EMBL/GenBank/DDBJ databases">
        <authorList>
            <person name="Chen W.-M."/>
        </authorList>
    </citation>
    <scope>NUCLEOTIDE SEQUENCE [LARGE SCALE GENOMIC DNA]</scope>
    <source>
        <strain evidence="3 4">TER-1</strain>
    </source>
</reference>
<proteinExistence type="predicted"/>
<dbReference type="InterPro" id="IPR050791">
    <property type="entry name" value="Aldo-Keto_reductase"/>
</dbReference>
<dbReference type="PANTHER" id="PTHR43625:SF40">
    <property type="entry name" value="ALDO-KETO REDUCTASE YAKC [NADP(+)]"/>
    <property type="match status" value="1"/>
</dbReference>
<dbReference type="GO" id="GO:0005737">
    <property type="term" value="C:cytoplasm"/>
    <property type="evidence" value="ECO:0007669"/>
    <property type="project" value="TreeGrafter"/>
</dbReference>
<keyword evidence="1" id="KW-0560">Oxidoreductase</keyword>
<sequence>MLRRDLGRTGLTVSVPGLGCMGMSEFYGPADEAESRRTLAEALDLGYDFLDTADTYGLGHNEELIGGVLRETGRRGRVVVATKFGIVRAPGAYARTLDNSPDYIAAACDASLRRLGLDAVDLYYCHRRDPAVPVEDLVGAMARLVAAGKVRALGLSEVSAATLRAAHAVHPITAVQSEYSLWSREPEAGMLDACRELGTTFVAYSPLGRGFLTGALDVAGLAAGDFRAGNPRFQGEALARNRDLVAALAAFAQGRGLTPAQVALAWLVNREPHVVPIPGARRVARLAENAGAAAVVLSPAEIAELDALFPPGAAAGARYGEAGMAGIEAG</sequence>
<gene>
    <name evidence="3" type="ORF">EOE48_25835</name>
</gene>
<accession>A0A437NV44</accession>
<dbReference type="CDD" id="cd19076">
    <property type="entry name" value="AKR_AKR13A_13D"/>
    <property type="match status" value="1"/>
</dbReference>
<feature type="domain" description="NADP-dependent oxidoreductase" evidence="2">
    <location>
        <begin position="17"/>
        <end position="308"/>
    </location>
</feature>
<dbReference type="Pfam" id="PF00248">
    <property type="entry name" value="Aldo_ket_red"/>
    <property type="match status" value="1"/>
</dbReference>
<dbReference type="Gene3D" id="3.20.20.100">
    <property type="entry name" value="NADP-dependent oxidoreductase domain"/>
    <property type="match status" value="1"/>
</dbReference>
<dbReference type="Proteomes" id="UP000286997">
    <property type="component" value="Unassembled WGS sequence"/>
</dbReference>
<dbReference type="RefSeq" id="WP_127733755.1">
    <property type="nucleotide sequence ID" value="NZ_SACP01000040.1"/>
</dbReference>
<dbReference type="EMBL" id="SACP01000040">
    <property type="protein sequence ID" value="RVU13867.1"/>
    <property type="molecule type" value="Genomic_DNA"/>
</dbReference>
<evidence type="ECO:0000313" key="4">
    <source>
        <dbReference type="Proteomes" id="UP000286997"/>
    </source>
</evidence>
<dbReference type="PANTHER" id="PTHR43625">
    <property type="entry name" value="AFLATOXIN B1 ALDEHYDE REDUCTASE"/>
    <property type="match status" value="1"/>
</dbReference>
<dbReference type="SUPFAM" id="SSF51430">
    <property type="entry name" value="NAD(P)-linked oxidoreductase"/>
    <property type="match status" value="1"/>
</dbReference>
<dbReference type="InterPro" id="IPR036812">
    <property type="entry name" value="NAD(P)_OxRdtase_dom_sf"/>
</dbReference>